<dbReference type="Proteomes" id="UP000824469">
    <property type="component" value="Unassembled WGS sequence"/>
</dbReference>
<organism evidence="2 3">
    <name type="scientific">Taxus chinensis</name>
    <name type="common">Chinese yew</name>
    <name type="synonym">Taxus wallichiana var. chinensis</name>
    <dbReference type="NCBI Taxonomy" id="29808"/>
    <lineage>
        <taxon>Eukaryota</taxon>
        <taxon>Viridiplantae</taxon>
        <taxon>Streptophyta</taxon>
        <taxon>Embryophyta</taxon>
        <taxon>Tracheophyta</taxon>
        <taxon>Spermatophyta</taxon>
        <taxon>Pinopsida</taxon>
        <taxon>Pinidae</taxon>
        <taxon>Conifers II</taxon>
        <taxon>Cupressales</taxon>
        <taxon>Taxaceae</taxon>
        <taxon>Taxus</taxon>
    </lineage>
</organism>
<proteinExistence type="predicted"/>
<dbReference type="AlphaFoldDB" id="A0AA38FDM3"/>
<feature type="compositionally biased region" description="Basic residues" evidence="1">
    <location>
        <begin position="222"/>
        <end position="232"/>
    </location>
</feature>
<gene>
    <name evidence="2" type="ORF">KI387_014007</name>
</gene>
<dbReference type="GO" id="GO:0003676">
    <property type="term" value="F:nucleic acid binding"/>
    <property type="evidence" value="ECO:0007669"/>
    <property type="project" value="InterPro"/>
</dbReference>
<dbReference type="EMBL" id="JAHRHJ020000009">
    <property type="protein sequence ID" value="KAH9302424.1"/>
    <property type="molecule type" value="Genomic_DNA"/>
</dbReference>
<evidence type="ECO:0000313" key="3">
    <source>
        <dbReference type="Proteomes" id="UP000824469"/>
    </source>
</evidence>
<accession>A0AA38FDM3</accession>
<protein>
    <submittedName>
        <fullName evidence="2">Uncharacterized protein</fullName>
    </submittedName>
</protein>
<evidence type="ECO:0000313" key="2">
    <source>
        <dbReference type="EMBL" id="KAH9302424.1"/>
    </source>
</evidence>
<name>A0AA38FDM3_TAXCH</name>
<dbReference type="PANTHER" id="PTHR35830">
    <property type="entry name" value="OS05G0299200 PROTEIN"/>
    <property type="match status" value="1"/>
</dbReference>
<dbReference type="InterPro" id="IPR036397">
    <property type="entry name" value="RNaseH_sf"/>
</dbReference>
<dbReference type="Gene3D" id="3.30.420.10">
    <property type="entry name" value="Ribonuclease H-like superfamily/Ribonuclease H"/>
    <property type="match status" value="1"/>
</dbReference>
<evidence type="ECO:0000256" key="1">
    <source>
        <dbReference type="SAM" id="MobiDB-lite"/>
    </source>
</evidence>
<reference evidence="2 3" key="1">
    <citation type="journal article" date="2021" name="Nat. Plants">
        <title>The Taxus genome provides insights into paclitaxel biosynthesis.</title>
        <authorList>
            <person name="Xiong X."/>
            <person name="Gou J."/>
            <person name="Liao Q."/>
            <person name="Li Y."/>
            <person name="Zhou Q."/>
            <person name="Bi G."/>
            <person name="Li C."/>
            <person name="Du R."/>
            <person name="Wang X."/>
            <person name="Sun T."/>
            <person name="Guo L."/>
            <person name="Liang H."/>
            <person name="Lu P."/>
            <person name="Wu Y."/>
            <person name="Zhang Z."/>
            <person name="Ro D.K."/>
            <person name="Shang Y."/>
            <person name="Huang S."/>
            <person name="Yan J."/>
        </authorList>
    </citation>
    <scope>NUCLEOTIDE SEQUENCE [LARGE SCALE GENOMIC DNA]</scope>
    <source>
        <strain evidence="2">Ta-2019</strain>
    </source>
</reference>
<sequence>MPEEGKSIVDACLEMTFKAPCPASKGEPWPPEIDSFFREFHPQDAQNIFSSSSSRVLYSLGKNREFGAVDIMPGGNEDEEEAEIIGEAEEPVEDEVEDHQPTISCHALSGISTPQTLKVIGYLKKQKSVWCANRIKDETIKTPGLLQPLPIPSQRWEEVSMDFITGLPCSEGKNVILVIVDRLKKYAHFCALSHPFAASTVATSIFGDSSKATWNPKDNSAIRRHKRGRPHNQRGVPVPTPPDDRTEIIAFDIKQMRQRAEEAVKRADRASEAYVGRLKGAATELWEDLRRCVVVSDQGFVIVVRRSSLQFLAGTLIFCVFVVVAYKLARAWVCERGADGPWIVRRDRSLGGREVVVGRGRTGVGFNSTYNPKGFNSLSSPLASNNWESRSENELMKHKQKYGRARKVAATALLPSWWPPPDIPPSIPPKDYESAQIVANTLVKVIANSRTSGRDFSEDEVLQAWIMQGEISEAQEAFVQISRIHSTFPSEANSPEIEMVAEGLKNHLKLEERKQLLNMFTEVCGALNQRIAVEALGLVSTWEGTNKF</sequence>
<dbReference type="InterPro" id="IPR012337">
    <property type="entry name" value="RNaseH-like_sf"/>
</dbReference>
<keyword evidence="3" id="KW-1185">Reference proteome</keyword>
<feature type="region of interest" description="Disordered" evidence="1">
    <location>
        <begin position="222"/>
        <end position="241"/>
    </location>
</feature>
<comment type="caution">
    <text evidence="2">The sequence shown here is derived from an EMBL/GenBank/DDBJ whole genome shotgun (WGS) entry which is preliminary data.</text>
</comment>
<dbReference type="SUPFAM" id="SSF53098">
    <property type="entry name" value="Ribonuclease H-like"/>
    <property type="match status" value="1"/>
</dbReference>
<dbReference type="PANTHER" id="PTHR35830:SF1">
    <property type="entry name" value="OS05G0299200 PROTEIN"/>
    <property type="match status" value="1"/>
</dbReference>